<dbReference type="RefSeq" id="XP_028028447.1">
    <property type="nucleotide sequence ID" value="XM_028172646.1"/>
</dbReference>
<proteinExistence type="predicted"/>
<organism evidence="2 3">
    <name type="scientific">Bombyx mandarina</name>
    <name type="common">Wild silk moth</name>
    <name type="synonym">Wild silkworm</name>
    <dbReference type="NCBI Taxonomy" id="7092"/>
    <lineage>
        <taxon>Eukaryota</taxon>
        <taxon>Metazoa</taxon>
        <taxon>Ecdysozoa</taxon>
        <taxon>Arthropoda</taxon>
        <taxon>Hexapoda</taxon>
        <taxon>Insecta</taxon>
        <taxon>Pterygota</taxon>
        <taxon>Neoptera</taxon>
        <taxon>Endopterygota</taxon>
        <taxon>Lepidoptera</taxon>
        <taxon>Glossata</taxon>
        <taxon>Ditrysia</taxon>
        <taxon>Bombycoidea</taxon>
        <taxon>Bombycidae</taxon>
        <taxon>Bombycinae</taxon>
        <taxon>Bombyx</taxon>
    </lineage>
</organism>
<evidence type="ECO:0000313" key="3">
    <source>
        <dbReference type="RefSeq" id="XP_028028447.1"/>
    </source>
</evidence>
<name>A0A6J2JHF4_BOMMA</name>
<accession>A0A6J2JHF4</accession>
<evidence type="ECO:0000313" key="2">
    <source>
        <dbReference type="Proteomes" id="UP000504629"/>
    </source>
</evidence>
<sequence>MPQTNGCQLRTKPRIILSSIDFYLSVIGNCLVFLGFVIGKINSDNQYAFFISNLLILLGHLVALMTELTTFYEDYLCLKNGKREYEMNSYFTFANILSILGEYKEMNFGMENYEPECRI</sequence>
<feature type="transmembrane region" description="Helical" evidence="1">
    <location>
        <begin position="47"/>
        <end position="66"/>
    </location>
</feature>
<dbReference type="AlphaFoldDB" id="A0A6J2JHF4"/>
<evidence type="ECO:0000256" key="1">
    <source>
        <dbReference type="SAM" id="Phobius"/>
    </source>
</evidence>
<keyword evidence="1" id="KW-0472">Membrane</keyword>
<reference evidence="3" key="1">
    <citation type="submission" date="2025-08" db="UniProtKB">
        <authorList>
            <consortium name="RefSeq"/>
        </authorList>
    </citation>
    <scope>IDENTIFICATION</scope>
    <source>
        <tissue evidence="3">Silk gland</tissue>
    </source>
</reference>
<keyword evidence="2" id="KW-1185">Reference proteome</keyword>
<dbReference type="KEGG" id="bman:114241723"/>
<dbReference type="GeneID" id="114241723"/>
<keyword evidence="1" id="KW-1133">Transmembrane helix</keyword>
<dbReference type="Proteomes" id="UP000504629">
    <property type="component" value="Unplaced"/>
</dbReference>
<dbReference type="OrthoDB" id="7244644at2759"/>
<keyword evidence="1" id="KW-0812">Transmembrane</keyword>
<protein>
    <submittedName>
        <fullName evidence="3">Uncharacterized protein LOC114241723</fullName>
    </submittedName>
</protein>
<feature type="transmembrane region" description="Helical" evidence="1">
    <location>
        <begin position="20"/>
        <end position="41"/>
    </location>
</feature>
<gene>
    <name evidence="3" type="primary">LOC114241723</name>
</gene>